<dbReference type="GO" id="GO:0016791">
    <property type="term" value="F:phosphatase activity"/>
    <property type="evidence" value="ECO:0007669"/>
    <property type="project" value="TreeGrafter"/>
</dbReference>
<evidence type="ECO:0000313" key="2">
    <source>
        <dbReference type="Proteomes" id="UP000279029"/>
    </source>
</evidence>
<evidence type="ECO:0000313" key="1">
    <source>
        <dbReference type="EMBL" id="VDN47522.1"/>
    </source>
</evidence>
<dbReference type="SFLD" id="SFLDG01144">
    <property type="entry name" value="C2.B.4:_PGP_Like"/>
    <property type="match status" value="1"/>
</dbReference>
<dbReference type="InterPro" id="IPR006379">
    <property type="entry name" value="HAD-SF_hydro_IIB"/>
</dbReference>
<dbReference type="GO" id="GO:0000287">
    <property type="term" value="F:magnesium ion binding"/>
    <property type="evidence" value="ECO:0007669"/>
    <property type="project" value="TreeGrafter"/>
</dbReference>
<dbReference type="GO" id="GO:0005829">
    <property type="term" value="C:cytosol"/>
    <property type="evidence" value="ECO:0007669"/>
    <property type="project" value="TreeGrafter"/>
</dbReference>
<dbReference type="Pfam" id="PF08282">
    <property type="entry name" value="Hydrolase_3"/>
    <property type="match status" value="1"/>
</dbReference>
<dbReference type="InterPro" id="IPR023214">
    <property type="entry name" value="HAD_sf"/>
</dbReference>
<gene>
    <name evidence="1" type="ORF">PATL70BA_1635</name>
</gene>
<organism evidence="1 2">
    <name type="scientific">Petrocella atlantisensis</name>
    <dbReference type="NCBI Taxonomy" id="2173034"/>
    <lineage>
        <taxon>Bacteria</taxon>
        <taxon>Bacillati</taxon>
        <taxon>Bacillota</taxon>
        <taxon>Clostridia</taxon>
        <taxon>Lachnospirales</taxon>
        <taxon>Vallitaleaceae</taxon>
        <taxon>Petrocella</taxon>
    </lineage>
</organism>
<dbReference type="SFLD" id="SFLDS00003">
    <property type="entry name" value="Haloacid_Dehalogenase"/>
    <property type="match status" value="1"/>
</dbReference>
<dbReference type="Gene3D" id="3.40.50.1000">
    <property type="entry name" value="HAD superfamily/HAD-like"/>
    <property type="match status" value="1"/>
</dbReference>
<proteinExistence type="predicted"/>
<dbReference type="KEGG" id="cbar:PATL70BA_1635"/>
<dbReference type="PANTHER" id="PTHR10000">
    <property type="entry name" value="PHOSPHOSERINE PHOSPHATASE"/>
    <property type="match status" value="1"/>
</dbReference>
<dbReference type="SFLD" id="SFLDG01140">
    <property type="entry name" value="C2.B:_Phosphomannomutase_and_P"/>
    <property type="match status" value="1"/>
</dbReference>
<dbReference type="SUPFAM" id="SSF56784">
    <property type="entry name" value="HAD-like"/>
    <property type="match status" value="1"/>
</dbReference>
<sequence length="294" mass="33440">MYKMLVLDMDGTLLNERQEISKENIEAIKEIVNRGIKVVLASGRAYQGMSRYLKLLGTNLEGFYSITCSGSLTVENKSDNILHEVPIEHEDLLALLDLCETFDLDMSAYTKDNILVHQDNLYSHYDAIANDMELKVMNFHEMDKAIEVFKVSLINEGPVMKEDMIRYFPTIQLDSVAMREKKSYNPEILMETWRFPKHILENYTIVQPMPFTLEILHKSCNKAVGVQKVAQVYGINREEIICVGDSGNDLHMIEYAGLGIAMGNAIDQIKAVADEVTLTNEENGVAEVIKKYFK</sequence>
<keyword evidence="1" id="KW-0378">Hydrolase</keyword>
<dbReference type="NCBIfam" id="TIGR01484">
    <property type="entry name" value="HAD-SF-IIB"/>
    <property type="match status" value="2"/>
</dbReference>
<dbReference type="NCBIfam" id="TIGR00099">
    <property type="entry name" value="Cof-subfamily"/>
    <property type="match status" value="1"/>
</dbReference>
<dbReference type="OrthoDB" id="9781413at2"/>
<dbReference type="EMBL" id="LR130778">
    <property type="protein sequence ID" value="VDN47522.1"/>
    <property type="molecule type" value="Genomic_DNA"/>
</dbReference>
<keyword evidence="2" id="KW-1185">Reference proteome</keyword>
<dbReference type="InterPro" id="IPR000150">
    <property type="entry name" value="Cof"/>
</dbReference>
<protein>
    <submittedName>
        <fullName evidence="1">Cof-type HAD-IIB family hydrolase</fullName>
    </submittedName>
</protein>
<dbReference type="RefSeq" id="WP_125136818.1">
    <property type="nucleotide sequence ID" value="NZ_LR130778.1"/>
</dbReference>
<dbReference type="PROSITE" id="PS01229">
    <property type="entry name" value="COF_2"/>
    <property type="match status" value="1"/>
</dbReference>
<dbReference type="AlphaFoldDB" id="A0A3P7RY77"/>
<reference evidence="1 2" key="1">
    <citation type="submission" date="2018-09" db="EMBL/GenBank/DDBJ databases">
        <authorList>
            <person name="Postec A."/>
        </authorList>
    </citation>
    <scope>NUCLEOTIDE SEQUENCE [LARGE SCALE GENOMIC DNA]</scope>
    <source>
        <strain evidence="1">70B-A</strain>
    </source>
</reference>
<dbReference type="CDD" id="cd07516">
    <property type="entry name" value="HAD_Pase"/>
    <property type="match status" value="1"/>
</dbReference>
<name>A0A3P7RY77_9FIRM</name>
<dbReference type="PANTHER" id="PTHR10000:SF8">
    <property type="entry name" value="HAD SUPERFAMILY HYDROLASE-LIKE, TYPE 3"/>
    <property type="match status" value="1"/>
</dbReference>
<accession>A0A3P7RY77</accession>
<dbReference type="Gene3D" id="3.30.1240.10">
    <property type="match status" value="1"/>
</dbReference>
<dbReference type="Proteomes" id="UP000279029">
    <property type="component" value="Chromosome"/>
</dbReference>
<dbReference type="InterPro" id="IPR036412">
    <property type="entry name" value="HAD-like_sf"/>
</dbReference>